<dbReference type="EMBL" id="VNKQ01000010">
    <property type="protein sequence ID" value="KAG0648490.1"/>
    <property type="molecule type" value="Genomic_DNA"/>
</dbReference>
<feature type="region of interest" description="Disordered" evidence="1">
    <location>
        <begin position="1"/>
        <end position="87"/>
    </location>
</feature>
<evidence type="ECO:0000313" key="3">
    <source>
        <dbReference type="Proteomes" id="UP000785200"/>
    </source>
</evidence>
<evidence type="ECO:0000313" key="2">
    <source>
        <dbReference type="EMBL" id="KAG0648490.1"/>
    </source>
</evidence>
<protein>
    <submittedName>
        <fullName evidence="2">Uncharacterized protein</fullName>
    </submittedName>
</protein>
<gene>
    <name evidence="2" type="ORF">D0Z07_5502</name>
</gene>
<sequence length="639" mass="70360">MASFQALPAYNDTPTPSSQRGDDLKKHQINRKSVAAQSHTHNAVLRAPSCTKSTEASPPLPPRPGLSLETSKTTSKPSLPTGIETGIDTASLSKGFDQEDYKTDSSPLILSATSTTSTDLTSSKPSASLQMKKAYEEVRHLAGGIVSRRYESTKHFTILRHSHGLVFYQGSRTSLAISIFSDEPLPLDRTLWLQSKGWTGKTGMRAKAFIGRNGNWLNVTPTVSVGLVQLIPADERAWQRDFQKFRKNAPAKIRDRHQLRETVIVRIPLEAGDGYFQLVLSTADKNKILCTSPAFRILSASMSPSSVRGASLGTLPLELGAMALATYGRITAGTAASIALSPLQSQVQQYMPSFWTRKATSVTCEVTGVQEKLKKVTGNAEDSYERSLKESLEIAEAEEVSLEEGPKRPYPINFIARSKSVVHDSELNLSKITVSIPAHMLLKIQGCYLGWARQVVNQTGQTKSPNSEITWVQAMFSATLTDISQLARVSIEQANRKKFALHIISESEDESISQFEQFEVQLLGFMRPDEPTQRMHLEKGLHAGEEAATEASMLAKLNDISTVQGVLDHPSWAADFTERELARRENIGRMETLSEQYADTRMAARNQIDKVAFHKAGVRVPGDAGRDKATVINGFYVIR</sequence>
<feature type="compositionally biased region" description="Low complexity" evidence="1">
    <location>
        <begin position="65"/>
        <end position="81"/>
    </location>
</feature>
<name>A0A9P6VIT9_9HELO</name>
<keyword evidence="3" id="KW-1185">Reference proteome</keyword>
<dbReference type="Proteomes" id="UP000785200">
    <property type="component" value="Unassembled WGS sequence"/>
</dbReference>
<accession>A0A9P6VIT9</accession>
<comment type="caution">
    <text evidence="2">The sequence shown here is derived from an EMBL/GenBank/DDBJ whole genome shotgun (WGS) entry which is preliminary data.</text>
</comment>
<dbReference type="AlphaFoldDB" id="A0A9P6VIT9"/>
<evidence type="ECO:0000256" key="1">
    <source>
        <dbReference type="SAM" id="MobiDB-lite"/>
    </source>
</evidence>
<reference evidence="2" key="1">
    <citation type="submission" date="2019-07" db="EMBL/GenBank/DDBJ databases">
        <title>Hyphodiscus hymeniophilus genome sequencing and assembly.</title>
        <authorList>
            <person name="Kramer G."/>
            <person name="Nodwell J."/>
        </authorList>
    </citation>
    <scope>NUCLEOTIDE SEQUENCE</scope>
    <source>
        <strain evidence="2">ATCC 34498</strain>
    </source>
</reference>
<proteinExistence type="predicted"/>
<dbReference type="OrthoDB" id="276388at2759"/>
<organism evidence="2 3">
    <name type="scientific">Hyphodiscus hymeniophilus</name>
    <dbReference type="NCBI Taxonomy" id="353542"/>
    <lineage>
        <taxon>Eukaryota</taxon>
        <taxon>Fungi</taxon>
        <taxon>Dikarya</taxon>
        <taxon>Ascomycota</taxon>
        <taxon>Pezizomycotina</taxon>
        <taxon>Leotiomycetes</taxon>
        <taxon>Helotiales</taxon>
        <taxon>Hyphodiscaceae</taxon>
        <taxon>Hyphodiscus</taxon>
    </lineage>
</organism>